<dbReference type="PANTHER" id="PTHR36182">
    <property type="entry name" value="PROTEIN, PUTATIVE (AFU_ORTHOLOGUE AFUA_6G10930)-RELATED"/>
    <property type="match status" value="1"/>
</dbReference>
<feature type="chain" id="PRO_5025665703" evidence="2">
    <location>
        <begin position="20"/>
        <end position="310"/>
    </location>
</feature>
<keyword evidence="2" id="KW-0732">Signal</keyword>
<evidence type="ECO:0000313" key="3">
    <source>
        <dbReference type="EMBL" id="KAF2132322.1"/>
    </source>
</evidence>
<dbReference type="OrthoDB" id="2342176at2759"/>
<keyword evidence="3" id="KW-0503">Monooxygenase</keyword>
<dbReference type="EMBL" id="ML977501">
    <property type="protein sequence ID" value="KAF2132322.1"/>
    <property type="molecule type" value="Genomic_DNA"/>
</dbReference>
<dbReference type="PANTHER" id="PTHR36182:SF2">
    <property type="entry name" value="LYTIC POLYSACCHARIDE MONOOXYGENASE"/>
    <property type="match status" value="1"/>
</dbReference>
<keyword evidence="4" id="KW-1185">Reference proteome</keyword>
<proteinExistence type="predicted"/>
<dbReference type="Gene3D" id="2.70.50.70">
    <property type="match status" value="1"/>
</dbReference>
<dbReference type="RefSeq" id="XP_033526709.1">
    <property type="nucleotide sequence ID" value="XM_033662936.1"/>
</dbReference>
<evidence type="ECO:0000256" key="1">
    <source>
        <dbReference type="SAM" id="MobiDB-lite"/>
    </source>
</evidence>
<evidence type="ECO:0000313" key="4">
    <source>
        <dbReference type="Proteomes" id="UP000799771"/>
    </source>
</evidence>
<sequence>MSFRSIIVAVAAIFAFTNAHIIMDSPVPYSVDKIDNSPITASQFPCKSQNGFTVSTMNNMAVGEQQTIKFKGTAVHGGGSCQLSVTMDTEPTENSVFKVIKSIEGGCPGVDGSTNEYNFELPDSIPNGKATFAWTWFSKMSGAPELYMNCAPIEVTGGASDKTAFSALPDMLVANIGEGCTTAQNFATAFPDPGQVVEKGATNDQEAPTGSCGSSSGTTPAVSPSAAQPVASGTATPAQPTTPASSGSSSSSSGSTTCTENGAIMCNGTTQFGLCNNGQIVWQAVAAGTTCSNGVVARRAYNGRVTRPRV</sequence>
<accession>A0A6A6AK40</accession>
<dbReference type="AlphaFoldDB" id="A0A6A6AK40"/>
<name>A0A6A6AK40_9PLEO</name>
<dbReference type="GeneID" id="54403368"/>
<protein>
    <submittedName>
        <fullName evidence="3">Lytic polysaccharide monooxygenase</fullName>
    </submittedName>
</protein>
<organism evidence="3 4">
    <name type="scientific">Dothidotthia symphoricarpi CBS 119687</name>
    <dbReference type="NCBI Taxonomy" id="1392245"/>
    <lineage>
        <taxon>Eukaryota</taxon>
        <taxon>Fungi</taxon>
        <taxon>Dikarya</taxon>
        <taxon>Ascomycota</taxon>
        <taxon>Pezizomycotina</taxon>
        <taxon>Dothideomycetes</taxon>
        <taxon>Pleosporomycetidae</taxon>
        <taxon>Pleosporales</taxon>
        <taxon>Dothidotthiaceae</taxon>
        <taxon>Dothidotthia</taxon>
    </lineage>
</organism>
<dbReference type="GO" id="GO:0004497">
    <property type="term" value="F:monooxygenase activity"/>
    <property type="evidence" value="ECO:0007669"/>
    <property type="project" value="UniProtKB-KW"/>
</dbReference>
<dbReference type="Proteomes" id="UP000799771">
    <property type="component" value="Unassembled WGS sequence"/>
</dbReference>
<feature type="region of interest" description="Disordered" evidence="1">
    <location>
        <begin position="194"/>
        <end position="254"/>
    </location>
</feature>
<keyword evidence="3" id="KW-0560">Oxidoreductase</keyword>
<evidence type="ECO:0000256" key="2">
    <source>
        <dbReference type="SAM" id="SignalP"/>
    </source>
</evidence>
<gene>
    <name evidence="3" type="ORF">P153DRAFT_275458</name>
</gene>
<feature type="non-terminal residue" evidence="3">
    <location>
        <position position="310"/>
    </location>
</feature>
<feature type="signal peptide" evidence="2">
    <location>
        <begin position="1"/>
        <end position="19"/>
    </location>
</feature>
<reference evidence="3" key="1">
    <citation type="journal article" date="2020" name="Stud. Mycol.">
        <title>101 Dothideomycetes genomes: a test case for predicting lifestyles and emergence of pathogens.</title>
        <authorList>
            <person name="Haridas S."/>
            <person name="Albert R."/>
            <person name="Binder M."/>
            <person name="Bloem J."/>
            <person name="Labutti K."/>
            <person name="Salamov A."/>
            <person name="Andreopoulos B."/>
            <person name="Baker S."/>
            <person name="Barry K."/>
            <person name="Bills G."/>
            <person name="Bluhm B."/>
            <person name="Cannon C."/>
            <person name="Castanera R."/>
            <person name="Culley D."/>
            <person name="Daum C."/>
            <person name="Ezra D."/>
            <person name="Gonzalez J."/>
            <person name="Henrissat B."/>
            <person name="Kuo A."/>
            <person name="Liang C."/>
            <person name="Lipzen A."/>
            <person name="Lutzoni F."/>
            <person name="Magnuson J."/>
            <person name="Mondo S."/>
            <person name="Nolan M."/>
            <person name="Ohm R."/>
            <person name="Pangilinan J."/>
            <person name="Park H.-J."/>
            <person name="Ramirez L."/>
            <person name="Alfaro M."/>
            <person name="Sun H."/>
            <person name="Tritt A."/>
            <person name="Yoshinaga Y."/>
            <person name="Zwiers L.-H."/>
            <person name="Turgeon B."/>
            <person name="Goodwin S."/>
            <person name="Spatafora J."/>
            <person name="Crous P."/>
            <person name="Grigoriev I."/>
        </authorList>
    </citation>
    <scope>NUCLEOTIDE SEQUENCE</scope>
    <source>
        <strain evidence="3">CBS 119687</strain>
    </source>
</reference>
<feature type="compositionally biased region" description="Low complexity" evidence="1">
    <location>
        <begin position="209"/>
        <end position="254"/>
    </location>
</feature>